<dbReference type="InterPro" id="IPR036890">
    <property type="entry name" value="HATPase_C_sf"/>
</dbReference>
<comment type="subcellular location">
    <subcellularLocation>
        <location evidence="2">Membrane</location>
        <topology evidence="2">Multi-pass membrane protein</topology>
    </subcellularLocation>
</comment>
<evidence type="ECO:0000256" key="4">
    <source>
        <dbReference type="ARBA" id="ARBA00022553"/>
    </source>
</evidence>
<dbReference type="InterPro" id="IPR036097">
    <property type="entry name" value="HisK_dim/P_sf"/>
</dbReference>
<evidence type="ECO:0000256" key="3">
    <source>
        <dbReference type="ARBA" id="ARBA00012438"/>
    </source>
</evidence>
<protein>
    <recommendedName>
        <fullName evidence="3">histidine kinase</fullName>
        <ecNumber evidence="3">2.7.13.3</ecNumber>
    </recommendedName>
</protein>
<feature type="domain" description="Histidine kinase" evidence="13">
    <location>
        <begin position="234"/>
        <end position="451"/>
    </location>
</feature>
<evidence type="ECO:0000259" key="13">
    <source>
        <dbReference type="PROSITE" id="PS50109"/>
    </source>
</evidence>
<keyword evidence="7" id="KW-0547">Nucleotide-binding</keyword>
<dbReference type="GO" id="GO:0005524">
    <property type="term" value="F:ATP binding"/>
    <property type="evidence" value="ECO:0007669"/>
    <property type="project" value="UniProtKB-KW"/>
</dbReference>
<evidence type="ECO:0000256" key="1">
    <source>
        <dbReference type="ARBA" id="ARBA00000085"/>
    </source>
</evidence>
<keyword evidence="16" id="KW-1185">Reference proteome</keyword>
<dbReference type="InterPro" id="IPR003660">
    <property type="entry name" value="HAMP_dom"/>
</dbReference>
<evidence type="ECO:0000256" key="7">
    <source>
        <dbReference type="ARBA" id="ARBA00022741"/>
    </source>
</evidence>
<keyword evidence="5" id="KW-0808">Transferase</keyword>
<evidence type="ECO:0000313" key="15">
    <source>
        <dbReference type="EMBL" id="OSQ37494.1"/>
    </source>
</evidence>
<dbReference type="InterPro" id="IPR003594">
    <property type="entry name" value="HATPase_dom"/>
</dbReference>
<dbReference type="PANTHER" id="PTHR45436">
    <property type="entry name" value="SENSOR HISTIDINE KINASE YKOH"/>
    <property type="match status" value="1"/>
</dbReference>
<keyword evidence="11" id="KW-0902">Two-component regulatory system</keyword>
<evidence type="ECO:0000256" key="8">
    <source>
        <dbReference type="ARBA" id="ARBA00022777"/>
    </source>
</evidence>
<accession>A0A1Y2KYG6</accession>
<keyword evidence="10 12" id="KW-1133">Transmembrane helix</keyword>
<feature type="domain" description="HAMP" evidence="14">
    <location>
        <begin position="174"/>
        <end position="226"/>
    </location>
</feature>
<dbReference type="Pfam" id="PF00512">
    <property type="entry name" value="HisKA"/>
    <property type="match status" value="1"/>
</dbReference>
<feature type="transmembrane region" description="Helical" evidence="12">
    <location>
        <begin position="6"/>
        <end position="31"/>
    </location>
</feature>
<dbReference type="PROSITE" id="PS51257">
    <property type="entry name" value="PROKAR_LIPOPROTEIN"/>
    <property type="match status" value="1"/>
</dbReference>
<evidence type="ECO:0000256" key="12">
    <source>
        <dbReference type="SAM" id="Phobius"/>
    </source>
</evidence>
<keyword evidence="6 12" id="KW-0812">Transmembrane</keyword>
<evidence type="ECO:0000256" key="5">
    <source>
        <dbReference type="ARBA" id="ARBA00022679"/>
    </source>
</evidence>
<keyword evidence="9" id="KW-0067">ATP-binding</keyword>
<dbReference type="AlphaFoldDB" id="A0A1Y2KYG6"/>
<comment type="catalytic activity">
    <reaction evidence="1">
        <text>ATP + protein L-histidine = ADP + protein N-phospho-L-histidine.</text>
        <dbReference type="EC" id="2.7.13.3"/>
    </reaction>
</comment>
<dbReference type="Gene3D" id="3.30.565.10">
    <property type="entry name" value="Histidine kinase-like ATPase, C-terminal domain"/>
    <property type="match status" value="1"/>
</dbReference>
<keyword evidence="12" id="KW-0472">Membrane</keyword>
<evidence type="ECO:0000256" key="2">
    <source>
        <dbReference type="ARBA" id="ARBA00004141"/>
    </source>
</evidence>
<evidence type="ECO:0000256" key="11">
    <source>
        <dbReference type="ARBA" id="ARBA00023012"/>
    </source>
</evidence>
<dbReference type="PROSITE" id="PS50885">
    <property type="entry name" value="HAMP"/>
    <property type="match status" value="1"/>
</dbReference>
<keyword evidence="4" id="KW-0597">Phosphoprotein</keyword>
<evidence type="ECO:0000256" key="6">
    <source>
        <dbReference type="ARBA" id="ARBA00022692"/>
    </source>
</evidence>
<evidence type="ECO:0000256" key="9">
    <source>
        <dbReference type="ARBA" id="ARBA00022840"/>
    </source>
</evidence>
<comment type="caution">
    <text evidence="15">The sequence shown here is derived from an EMBL/GenBank/DDBJ whole genome shotgun (WGS) entry which is preliminary data.</text>
</comment>
<dbReference type="InterPro" id="IPR003661">
    <property type="entry name" value="HisK_dim/P_dom"/>
</dbReference>
<dbReference type="InterPro" id="IPR005467">
    <property type="entry name" value="His_kinase_dom"/>
</dbReference>
<dbReference type="SMART" id="SM00388">
    <property type="entry name" value="HisKA"/>
    <property type="match status" value="1"/>
</dbReference>
<dbReference type="GO" id="GO:0005886">
    <property type="term" value="C:plasma membrane"/>
    <property type="evidence" value="ECO:0007669"/>
    <property type="project" value="TreeGrafter"/>
</dbReference>
<reference evidence="15 16" key="1">
    <citation type="submission" date="2014-03" db="EMBL/GenBank/DDBJ databases">
        <title>The draft genome sequence of Thalassospira mesophila JCM 18969.</title>
        <authorList>
            <person name="Lai Q."/>
            <person name="Shao Z."/>
        </authorList>
    </citation>
    <scope>NUCLEOTIDE SEQUENCE [LARGE SCALE GENOMIC DNA]</scope>
    <source>
        <strain evidence="15 16">JCM 18969</strain>
    </source>
</reference>
<dbReference type="EMBL" id="JFKA01000006">
    <property type="protein sequence ID" value="OSQ37494.1"/>
    <property type="molecule type" value="Genomic_DNA"/>
</dbReference>
<evidence type="ECO:0000259" key="14">
    <source>
        <dbReference type="PROSITE" id="PS50885"/>
    </source>
</evidence>
<dbReference type="EC" id="2.7.13.3" evidence="3"/>
<sequence>MKNSLIIAIVTRVTVVMTLTWLLGCALALLVMQDEMGEAFDSGLQQTAHRILPLAVDYLFEHGDGPAPHRMPVTNSVPNDEFVAYQIRDAKGAVLVQSFEAGIGAFSAPLKPGFFEDDKFRYYTETTISDSLFIQVAEPVAHRHEALRESISAIIAPLVVLIPLSIIGIWWSVRRGLRPVTLLQEDIRNRGSGNMMPIDRPELPDELHPIVIAVNNLLARLKSALTAERNFAANSAHELRTPIAAALAQTQRLRAEMPAQDANTARAEHIETSLHRLKRLSEKLLQLSRAEAGVAVVGDLQDLSPALLLVIEDFSRDPRYIHRIAVDFTGHDTLLGKIDIDAFAICLRNVIENALIHSNDDDPVRIWASGGTEAIPASIHVANQSPVVPPRILAKLTERFERNNPSSKGSGLGLAIVDTIMQQAGGKLVLLSPAHNRDSGFEAVLQLPGDDNSAA</sequence>
<dbReference type="SUPFAM" id="SSF55874">
    <property type="entry name" value="ATPase domain of HSP90 chaperone/DNA topoisomerase II/histidine kinase"/>
    <property type="match status" value="1"/>
</dbReference>
<dbReference type="PROSITE" id="PS50109">
    <property type="entry name" value="HIS_KIN"/>
    <property type="match status" value="1"/>
</dbReference>
<dbReference type="GO" id="GO:0000155">
    <property type="term" value="F:phosphorelay sensor kinase activity"/>
    <property type="evidence" value="ECO:0007669"/>
    <property type="project" value="InterPro"/>
</dbReference>
<dbReference type="Proteomes" id="UP000193391">
    <property type="component" value="Unassembled WGS sequence"/>
</dbReference>
<dbReference type="SMART" id="SM00387">
    <property type="entry name" value="HATPase_c"/>
    <property type="match status" value="1"/>
</dbReference>
<feature type="transmembrane region" description="Helical" evidence="12">
    <location>
        <begin position="151"/>
        <end position="173"/>
    </location>
</feature>
<keyword evidence="8" id="KW-0418">Kinase</keyword>
<evidence type="ECO:0000256" key="10">
    <source>
        <dbReference type="ARBA" id="ARBA00022989"/>
    </source>
</evidence>
<name>A0A1Y2KYG6_9PROT</name>
<evidence type="ECO:0000313" key="16">
    <source>
        <dbReference type="Proteomes" id="UP000193391"/>
    </source>
</evidence>
<dbReference type="PANTHER" id="PTHR45436:SF14">
    <property type="entry name" value="SENSOR PROTEIN QSEC"/>
    <property type="match status" value="1"/>
</dbReference>
<dbReference type="SUPFAM" id="SSF47384">
    <property type="entry name" value="Homodimeric domain of signal transducing histidine kinase"/>
    <property type="match status" value="1"/>
</dbReference>
<gene>
    <name evidence="15" type="ORF">TMES_14570</name>
</gene>
<dbReference type="InterPro" id="IPR050428">
    <property type="entry name" value="TCS_sensor_his_kinase"/>
</dbReference>
<dbReference type="Pfam" id="PF02518">
    <property type="entry name" value="HATPase_c"/>
    <property type="match status" value="1"/>
</dbReference>
<dbReference type="STRING" id="1293891.TMES_14570"/>
<organism evidence="15 16">
    <name type="scientific">Thalassospira mesophila</name>
    <dbReference type="NCBI Taxonomy" id="1293891"/>
    <lineage>
        <taxon>Bacteria</taxon>
        <taxon>Pseudomonadati</taxon>
        <taxon>Pseudomonadota</taxon>
        <taxon>Alphaproteobacteria</taxon>
        <taxon>Rhodospirillales</taxon>
        <taxon>Thalassospiraceae</taxon>
        <taxon>Thalassospira</taxon>
    </lineage>
</organism>
<proteinExistence type="predicted"/>
<dbReference type="CDD" id="cd00082">
    <property type="entry name" value="HisKA"/>
    <property type="match status" value="1"/>
</dbReference>
<dbReference type="Gene3D" id="1.10.287.130">
    <property type="match status" value="1"/>
</dbReference>